<reference evidence="3 4" key="1">
    <citation type="submission" date="2019-08" db="EMBL/GenBank/DDBJ databases">
        <title>Pelomicrobium methylotrophicum gen. nov., sp. nov. a moderately thermophilic, facultatively anaerobic, lithoautotrophic and methylotrophic bacterium isolated from a terrestrial mud volcano.</title>
        <authorList>
            <person name="Slobodkina G.B."/>
            <person name="Merkel A.Y."/>
            <person name="Slobodkin A.I."/>
        </authorList>
    </citation>
    <scope>NUCLEOTIDE SEQUENCE [LARGE SCALE GENOMIC DNA]</scope>
    <source>
        <strain evidence="3 4">SM250</strain>
    </source>
</reference>
<comment type="caution">
    <text evidence="3">The sequence shown here is derived from an EMBL/GenBank/DDBJ whole genome shotgun (WGS) entry which is preliminary data.</text>
</comment>
<name>A0A5C7EIL2_9PROT</name>
<feature type="domain" description="Transglycosylase SLT" evidence="2">
    <location>
        <begin position="24"/>
        <end position="120"/>
    </location>
</feature>
<dbReference type="FunCoup" id="A0A5C7EIL2">
    <property type="interactions" value="1"/>
</dbReference>
<accession>A0A5C7EIL2</accession>
<evidence type="ECO:0000313" key="3">
    <source>
        <dbReference type="EMBL" id="TXF11223.1"/>
    </source>
</evidence>
<feature type="signal peptide" evidence="1">
    <location>
        <begin position="1"/>
        <end position="22"/>
    </location>
</feature>
<gene>
    <name evidence="3" type="ORF">FR698_11825</name>
</gene>
<evidence type="ECO:0000313" key="4">
    <source>
        <dbReference type="Proteomes" id="UP000321201"/>
    </source>
</evidence>
<dbReference type="InterPro" id="IPR008258">
    <property type="entry name" value="Transglycosylase_SLT_dom_1"/>
</dbReference>
<dbReference type="EMBL" id="VPFL01000016">
    <property type="protein sequence ID" value="TXF11223.1"/>
    <property type="molecule type" value="Genomic_DNA"/>
</dbReference>
<protein>
    <submittedName>
        <fullName evidence="3">Lytic transglycosylase domain-containing protein</fullName>
    </submittedName>
</protein>
<dbReference type="InterPro" id="IPR023346">
    <property type="entry name" value="Lysozyme-like_dom_sf"/>
</dbReference>
<proteinExistence type="predicted"/>
<organism evidence="3 4">
    <name type="scientific">Pelomicrobium methylotrophicum</name>
    <dbReference type="NCBI Taxonomy" id="2602750"/>
    <lineage>
        <taxon>Bacteria</taxon>
        <taxon>Pseudomonadati</taxon>
        <taxon>Pseudomonadota</taxon>
        <taxon>Hydrogenophilia</taxon>
        <taxon>Hydrogenophilia incertae sedis</taxon>
        <taxon>Pelomicrobium</taxon>
    </lineage>
</organism>
<keyword evidence="1" id="KW-0732">Signal</keyword>
<sequence>MAMRNTWPLLIFLLLVPVAANAACFDEAAARYGLPTSLLKAISRVESSGDPLAVNRNRDGSYDIGHMQINSRWLPVLKRYGIDERSLFDACTNTYVGAWILAQNIHRLGYGWEAIGAYNARSPEKRMAYARKVAAILKREGVL</sequence>
<feature type="chain" id="PRO_5022735301" evidence="1">
    <location>
        <begin position="23"/>
        <end position="143"/>
    </location>
</feature>
<dbReference type="Gene3D" id="1.10.530.10">
    <property type="match status" value="1"/>
</dbReference>
<dbReference type="OrthoDB" id="9808681at2"/>
<keyword evidence="4" id="KW-1185">Reference proteome</keyword>
<dbReference type="Proteomes" id="UP000321201">
    <property type="component" value="Unassembled WGS sequence"/>
</dbReference>
<dbReference type="AlphaFoldDB" id="A0A5C7EIL2"/>
<dbReference type="CDD" id="cd13400">
    <property type="entry name" value="LT_IagB-like"/>
    <property type="match status" value="1"/>
</dbReference>
<dbReference type="SUPFAM" id="SSF53955">
    <property type="entry name" value="Lysozyme-like"/>
    <property type="match status" value="1"/>
</dbReference>
<evidence type="ECO:0000256" key="1">
    <source>
        <dbReference type="SAM" id="SignalP"/>
    </source>
</evidence>
<dbReference type="InParanoid" id="A0A5C7EIL2"/>
<evidence type="ECO:0000259" key="2">
    <source>
        <dbReference type="Pfam" id="PF01464"/>
    </source>
</evidence>
<dbReference type="Pfam" id="PF01464">
    <property type="entry name" value="SLT"/>
    <property type="match status" value="1"/>
</dbReference>